<sequence length="430" mass="47985">MPGRRATSSERRNPCTHMLITRLFDQYGSLRCSLCHKHANIGWFYRCTQDSNGTLPEANFIGISRSHTKKSPSQDVALHTLSIPIIKAIGEGQYTDEQIKTLIQQKENVRAIILAQEPRPATASTVTTTTSSSSTSSKFDSLFLPKSTTFSTTSTASLDEEIRKAYDWGELQKVWMSESAVPSLESSSPIFTQSRPPSHSVSSPPKDCSFMICPTCRPAYRERAFQSLDEFLNTPVKIPPIWELTNRPISDARVLARLQVPTTQDRFYSRAGQNAVQSVCSFFTTNEHIPTATEESTPGDKHSVRKRGGFRQTVRRVLARARSEESSTVQGLNSNEETIACNLEDSGCPRPYIFRRPRSRPTLSFVETHGQLVDTSGLQDSVMLVLATNTPLPHTPSHANTFFDSARTEHHSQHIQDGMNLHFSDIIAHS</sequence>
<dbReference type="Proteomes" id="UP001358417">
    <property type="component" value="Unassembled WGS sequence"/>
</dbReference>
<reference evidence="1 2" key="1">
    <citation type="submission" date="2023-08" db="EMBL/GenBank/DDBJ databases">
        <title>Black Yeasts Isolated from many extreme environments.</title>
        <authorList>
            <person name="Coleine C."/>
            <person name="Stajich J.E."/>
            <person name="Selbmann L."/>
        </authorList>
    </citation>
    <scope>NUCLEOTIDE SEQUENCE [LARGE SCALE GENOMIC DNA]</scope>
    <source>
        <strain evidence="1 2">CCFEE 5792</strain>
    </source>
</reference>
<accession>A0AAV9NK05</accession>
<gene>
    <name evidence="1" type="ORF">LTR84_010021</name>
</gene>
<dbReference type="AlphaFoldDB" id="A0AAV9NK05"/>
<protein>
    <submittedName>
        <fullName evidence="1">Uncharacterized protein</fullName>
    </submittedName>
</protein>
<name>A0AAV9NK05_9EURO</name>
<dbReference type="RefSeq" id="XP_064709958.1">
    <property type="nucleotide sequence ID" value="XM_064853559.1"/>
</dbReference>
<evidence type="ECO:0000313" key="1">
    <source>
        <dbReference type="EMBL" id="KAK5060137.1"/>
    </source>
</evidence>
<organism evidence="1 2">
    <name type="scientific">Exophiala bonariae</name>
    <dbReference type="NCBI Taxonomy" id="1690606"/>
    <lineage>
        <taxon>Eukaryota</taxon>
        <taxon>Fungi</taxon>
        <taxon>Dikarya</taxon>
        <taxon>Ascomycota</taxon>
        <taxon>Pezizomycotina</taxon>
        <taxon>Eurotiomycetes</taxon>
        <taxon>Chaetothyriomycetidae</taxon>
        <taxon>Chaetothyriales</taxon>
        <taxon>Herpotrichiellaceae</taxon>
        <taxon>Exophiala</taxon>
    </lineage>
</organism>
<dbReference type="EMBL" id="JAVRRD010000004">
    <property type="protein sequence ID" value="KAK5060137.1"/>
    <property type="molecule type" value="Genomic_DNA"/>
</dbReference>
<dbReference type="GeneID" id="89978179"/>
<comment type="caution">
    <text evidence="1">The sequence shown here is derived from an EMBL/GenBank/DDBJ whole genome shotgun (WGS) entry which is preliminary data.</text>
</comment>
<evidence type="ECO:0000313" key="2">
    <source>
        <dbReference type="Proteomes" id="UP001358417"/>
    </source>
</evidence>
<proteinExistence type="predicted"/>
<keyword evidence="2" id="KW-1185">Reference proteome</keyword>